<organism evidence="1 2">
    <name type="scientific">Pontibacter oryzae</name>
    <dbReference type="NCBI Taxonomy" id="2304593"/>
    <lineage>
        <taxon>Bacteria</taxon>
        <taxon>Pseudomonadati</taxon>
        <taxon>Bacteroidota</taxon>
        <taxon>Cytophagia</taxon>
        <taxon>Cytophagales</taxon>
        <taxon>Hymenobacteraceae</taxon>
        <taxon>Pontibacter</taxon>
    </lineage>
</organism>
<evidence type="ECO:0000313" key="1">
    <source>
        <dbReference type="EMBL" id="RIJ36707.1"/>
    </source>
</evidence>
<gene>
    <name evidence="1" type="ORF">D1627_12775</name>
</gene>
<evidence type="ECO:0000313" key="2">
    <source>
        <dbReference type="Proteomes" id="UP000266005"/>
    </source>
</evidence>
<protein>
    <submittedName>
        <fullName evidence="1">Uncharacterized protein</fullName>
    </submittedName>
</protein>
<accession>A0A399S476</accession>
<keyword evidence="2" id="KW-1185">Reference proteome</keyword>
<comment type="caution">
    <text evidence="1">The sequence shown here is derived from an EMBL/GenBank/DDBJ whole genome shotgun (WGS) entry which is preliminary data.</text>
</comment>
<name>A0A399S476_9BACT</name>
<dbReference type="EMBL" id="QWGE01000004">
    <property type="protein sequence ID" value="RIJ36707.1"/>
    <property type="molecule type" value="Genomic_DNA"/>
</dbReference>
<proteinExistence type="predicted"/>
<dbReference type="AlphaFoldDB" id="A0A399S476"/>
<reference evidence="2" key="1">
    <citation type="submission" date="2018-08" db="EMBL/GenBank/DDBJ databases">
        <title>Mucilaginibacter sp. MYSH2.</title>
        <authorList>
            <person name="Seo T."/>
        </authorList>
    </citation>
    <scope>NUCLEOTIDE SEQUENCE [LARGE SCALE GENOMIC DNA]</scope>
    <source>
        <strain evidence="2">KIRAN</strain>
    </source>
</reference>
<dbReference type="Proteomes" id="UP000266005">
    <property type="component" value="Unassembled WGS sequence"/>
</dbReference>
<sequence length="136" mass="14800">MLALMGTMFSFSSCEKDMDTYDFSNSMPAYVEIKSKANIEVEEEKTASITFQSREFFQQDKTLKYEVTGAFTKSGTVTLARNTNSITLNLPVPANVVPAGQTSATATLTLVEADGLSVGRKGSDKEKVVLQITPKL</sequence>